<comment type="similarity">
    <text evidence="1 4">Belongs to the yippee family.</text>
</comment>
<dbReference type="InterPro" id="IPR004910">
    <property type="entry name" value="Yippee/Mis18/Cereblon"/>
</dbReference>
<dbReference type="AlphaFoldDB" id="A0A165GDT8"/>
<evidence type="ECO:0000313" key="7">
    <source>
        <dbReference type="EMBL" id="KZT57944.1"/>
    </source>
</evidence>
<dbReference type="InterPro" id="IPR039058">
    <property type="entry name" value="Yippee_fam"/>
</dbReference>
<accession>A0A165GDT8</accession>
<dbReference type="EMBL" id="KV423957">
    <property type="protein sequence ID" value="KZT57944.1"/>
    <property type="molecule type" value="Genomic_DNA"/>
</dbReference>
<keyword evidence="2" id="KW-0479">Metal-binding</keyword>
<evidence type="ECO:0000256" key="4">
    <source>
        <dbReference type="RuleBase" id="RU110713"/>
    </source>
</evidence>
<dbReference type="InParanoid" id="A0A165GDT8"/>
<evidence type="ECO:0000256" key="3">
    <source>
        <dbReference type="ARBA" id="ARBA00022833"/>
    </source>
</evidence>
<dbReference type="STRING" id="1353952.A0A165GDT8"/>
<gene>
    <name evidence="7" type="ORF">CALCODRAFT_452406</name>
</gene>
<dbReference type="Proteomes" id="UP000076842">
    <property type="component" value="Unassembled WGS sequence"/>
</dbReference>
<dbReference type="InterPro" id="IPR034751">
    <property type="entry name" value="Yippee"/>
</dbReference>
<protein>
    <recommendedName>
        <fullName evidence="4">Protein yippee-like</fullName>
    </recommendedName>
</protein>
<dbReference type="PROSITE" id="PS51792">
    <property type="entry name" value="YIPPEE"/>
    <property type="match status" value="1"/>
</dbReference>
<proteinExistence type="inferred from homology"/>
<feature type="domain" description="Yippee" evidence="6">
    <location>
        <begin position="42"/>
        <end position="139"/>
    </location>
</feature>
<dbReference type="PANTHER" id="PTHR13848">
    <property type="entry name" value="PROTEIN YIPPEE-LIKE CG15309-RELATED"/>
    <property type="match status" value="1"/>
</dbReference>
<dbReference type="Pfam" id="PF03226">
    <property type="entry name" value="Yippee-Mis18"/>
    <property type="match status" value="1"/>
</dbReference>
<evidence type="ECO:0000256" key="2">
    <source>
        <dbReference type="ARBA" id="ARBA00022723"/>
    </source>
</evidence>
<reference evidence="7 8" key="1">
    <citation type="journal article" date="2016" name="Mol. Biol. Evol.">
        <title>Comparative Genomics of Early-Diverging Mushroom-Forming Fungi Provides Insights into the Origins of Lignocellulose Decay Capabilities.</title>
        <authorList>
            <person name="Nagy L.G."/>
            <person name="Riley R."/>
            <person name="Tritt A."/>
            <person name="Adam C."/>
            <person name="Daum C."/>
            <person name="Floudas D."/>
            <person name="Sun H."/>
            <person name="Yadav J.S."/>
            <person name="Pangilinan J."/>
            <person name="Larsson K.H."/>
            <person name="Matsuura K."/>
            <person name="Barry K."/>
            <person name="Labutti K."/>
            <person name="Kuo R."/>
            <person name="Ohm R.A."/>
            <person name="Bhattacharya S.S."/>
            <person name="Shirouzu T."/>
            <person name="Yoshinaga Y."/>
            <person name="Martin F.M."/>
            <person name="Grigoriev I.V."/>
            <person name="Hibbett D.S."/>
        </authorList>
    </citation>
    <scope>NUCLEOTIDE SEQUENCE [LARGE SCALE GENOMIC DNA]</scope>
    <source>
        <strain evidence="7 8">HHB12733</strain>
    </source>
</reference>
<sequence>MMQESDLEPLELDPPTSTRLGKAPATGGSDEDGALVYLGSRPTYSCANCSTHLALQDELISKAFSGRDGVAFLFHSAVNIKQGKKEDRMLLTGMHTVADITCCGCGTSVGWTYLKAFEASQKYKEGKFIIEKEKIVKDNAWTLDS</sequence>
<evidence type="ECO:0000256" key="1">
    <source>
        <dbReference type="ARBA" id="ARBA00005613"/>
    </source>
</evidence>
<dbReference type="GO" id="GO:0046872">
    <property type="term" value="F:metal ion binding"/>
    <property type="evidence" value="ECO:0007669"/>
    <property type="project" value="UniProtKB-KW"/>
</dbReference>
<evidence type="ECO:0000313" key="8">
    <source>
        <dbReference type="Proteomes" id="UP000076842"/>
    </source>
</evidence>
<organism evidence="7 8">
    <name type="scientific">Calocera cornea HHB12733</name>
    <dbReference type="NCBI Taxonomy" id="1353952"/>
    <lineage>
        <taxon>Eukaryota</taxon>
        <taxon>Fungi</taxon>
        <taxon>Dikarya</taxon>
        <taxon>Basidiomycota</taxon>
        <taxon>Agaricomycotina</taxon>
        <taxon>Dacrymycetes</taxon>
        <taxon>Dacrymycetales</taxon>
        <taxon>Dacrymycetaceae</taxon>
        <taxon>Calocera</taxon>
    </lineage>
</organism>
<dbReference type="FunCoup" id="A0A165GDT8">
    <property type="interactions" value="341"/>
</dbReference>
<keyword evidence="3" id="KW-0862">Zinc</keyword>
<evidence type="ECO:0000256" key="5">
    <source>
        <dbReference type="SAM" id="MobiDB-lite"/>
    </source>
</evidence>
<feature type="compositionally biased region" description="Acidic residues" evidence="5">
    <location>
        <begin position="1"/>
        <end position="11"/>
    </location>
</feature>
<feature type="region of interest" description="Disordered" evidence="5">
    <location>
        <begin position="1"/>
        <end position="27"/>
    </location>
</feature>
<dbReference type="OrthoDB" id="6407410at2759"/>
<keyword evidence="8" id="KW-1185">Reference proteome</keyword>
<name>A0A165GDT8_9BASI</name>
<evidence type="ECO:0000259" key="6">
    <source>
        <dbReference type="PROSITE" id="PS51792"/>
    </source>
</evidence>